<evidence type="ECO:0000313" key="2">
    <source>
        <dbReference type="Proteomes" id="UP001279734"/>
    </source>
</evidence>
<keyword evidence="2" id="KW-1185">Reference proteome</keyword>
<dbReference type="Proteomes" id="UP001279734">
    <property type="component" value="Unassembled WGS sequence"/>
</dbReference>
<accession>A0AAD3XYQ6</accession>
<proteinExistence type="predicted"/>
<reference evidence="1" key="1">
    <citation type="submission" date="2023-05" db="EMBL/GenBank/DDBJ databases">
        <title>Nepenthes gracilis genome sequencing.</title>
        <authorList>
            <person name="Fukushima K."/>
        </authorList>
    </citation>
    <scope>NUCLEOTIDE SEQUENCE</scope>
    <source>
        <strain evidence="1">SING2019-196</strain>
    </source>
</reference>
<dbReference type="EMBL" id="BSYO01000024">
    <property type="protein sequence ID" value="GMH22513.1"/>
    <property type="molecule type" value="Genomic_DNA"/>
</dbReference>
<evidence type="ECO:0000313" key="1">
    <source>
        <dbReference type="EMBL" id="GMH22513.1"/>
    </source>
</evidence>
<gene>
    <name evidence="1" type="ORF">Nepgr_024356</name>
</gene>
<name>A0AAD3XYQ6_NEPGR</name>
<comment type="caution">
    <text evidence="1">The sequence shown here is derived from an EMBL/GenBank/DDBJ whole genome shotgun (WGS) entry which is preliminary data.</text>
</comment>
<sequence length="131" mass="14848">MSCLGSKYTIGSGIPWSECSSSKHPGLIWLTGLGYIFLDYRLVSWPARAFGRQWYEPMLESWLRPMGPTLGCRSKWWTPPGWLVDRLVGQPKSNRMFLDSGFLSITRLDAPHGALCEPLIIFLYSCSSVMQ</sequence>
<dbReference type="AlphaFoldDB" id="A0AAD3XYQ6"/>
<protein>
    <submittedName>
        <fullName evidence="1">Uncharacterized protein</fullName>
    </submittedName>
</protein>
<organism evidence="1 2">
    <name type="scientific">Nepenthes gracilis</name>
    <name type="common">Slender pitcher plant</name>
    <dbReference type="NCBI Taxonomy" id="150966"/>
    <lineage>
        <taxon>Eukaryota</taxon>
        <taxon>Viridiplantae</taxon>
        <taxon>Streptophyta</taxon>
        <taxon>Embryophyta</taxon>
        <taxon>Tracheophyta</taxon>
        <taxon>Spermatophyta</taxon>
        <taxon>Magnoliopsida</taxon>
        <taxon>eudicotyledons</taxon>
        <taxon>Gunneridae</taxon>
        <taxon>Pentapetalae</taxon>
        <taxon>Caryophyllales</taxon>
        <taxon>Nepenthaceae</taxon>
        <taxon>Nepenthes</taxon>
    </lineage>
</organism>